<dbReference type="Gene3D" id="3.40.50.2000">
    <property type="entry name" value="Glycogen Phosphorylase B"/>
    <property type="match status" value="2"/>
</dbReference>
<evidence type="ECO:0000313" key="4">
    <source>
        <dbReference type="Proteomes" id="UP000774935"/>
    </source>
</evidence>
<accession>A0ABS6XF81</accession>
<dbReference type="Proteomes" id="UP000774935">
    <property type="component" value="Unassembled WGS sequence"/>
</dbReference>
<organism evidence="3 4">
    <name type="scientific">Pontibacter populi</name>
    <dbReference type="NCBI Taxonomy" id="890055"/>
    <lineage>
        <taxon>Bacteria</taxon>
        <taxon>Pseudomonadati</taxon>
        <taxon>Bacteroidota</taxon>
        <taxon>Cytophagia</taxon>
        <taxon>Cytophagales</taxon>
        <taxon>Hymenobacteraceae</taxon>
        <taxon>Pontibacter</taxon>
    </lineage>
</organism>
<evidence type="ECO:0000259" key="1">
    <source>
        <dbReference type="Pfam" id="PF00534"/>
    </source>
</evidence>
<dbReference type="Pfam" id="PF13439">
    <property type="entry name" value="Glyco_transf_4"/>
    <property type="match status" value="1"/>
</dbReference>
<dbReference type="EMBL" id="JAHWXQ010000005">
    <property type="protein sequence ID" value="MBW3366649.1"/>
    <property type="molecule type" value="Genomic_DNA"/>
</dbReference>
<comment type="caution">
    <text evidence="3">The sequence shown here is derived from an EMBL/GenBank/DDBJ whole genome shotgun (WGS) entry which is preliminary data.</text>
</comment>
<dbReference type="RefSeq" id="WP_199111392.1">
    <property type="nucleotide sequence ID" value="NZ_JAHWXQ010000005.1"/>
</dbReference>
<dbReference type="CDD" id="cd03801">
    <property type="entry name" value="GT4_PimA-like"/>
    <property type="match status" value="1"/>
</dbReference>
<name>A0ABS6XF81_9BACT</name>
<dbReference type="PANTHER" id="PTHR12526:SF630">
    <property type="entry name" value="GLYCOSYLTRANSFERASE"/>
    <property type="match status" value="1"/>
</dbReference>
<gene>
    <name evidence="3" type="ORF">KYK27_16430</name>
</gene>
<keyword evidence="4" id="KW-1185">Reference proteome</keyword>
<dbReference type="PANTHER" id="PTHR12526">
    <property type="entry name" value="GLYCOSYLTRANSFERASE"/>
    <property type="match status" value="1"/>
</dbReference>
<dbReference type="InterPro" id="IPR028098">
    <property type="entry name" value="Glyco_trans_4-like_N"/>
</dbReference>
<reference evidence="3 4" key="1">
    <citation type="submission" date="2021-07" db="EMBL/GenBank/DDBJ databases">
        <authorList>
            <person name="Kim M.K."/>
        </authorList>
    </citation>
    <scope>NUCLEOTIDE SEQUENCE [LARGE SCALE GENOMIC DNA]</scope>
    <source>
        <strain evidence="3 4">HLY7-15</strain>
    </source>
</reference>
<dbReference type="SUPFAM" id="SSF53756">
    <property type="entry name" value="UDP-Glycosyltransferase/glycogen phosphorylase"/>
    <property type="match status" value="1"/>
</dbReference>
<feature type="domain" description="Glycosyl transferase family 1" evidence="1">
    <location>
        <begin position="194"/>
        <end position="346"/>
    </location>
</feature>
<dbReference type="Pfam" id="PF00534">
    <property type="entry name" value="Glycos_transf_1"/>
    <property type="match status" value="1"/>
</dbReference>
<protein>
    <submittedName>
        <fullName evidence="3">Glycosyltransferase family 4 protein</fullName>
    </submittedName>
</protein>
<sequence length="379" mass="43033">MSKKVLFISHNASRSGAPLMLYNCIKWLKIRQLIDPYILLIDGGSLENDFSCLGPTFIWNGFHKTTNWLDRAVGFISLNQKKKRHILKLKKYLEVQGFKLVYSNSIVANKVAYELGKTISCPFLSHVHEMSFSANHFYKSFLLQEYIENFDHFISVSQQSLKLLTEELGVDESKITVIPPFYSDIVKLNSTIIIDKENIKIGFSGYAGWRKGIDLFTPLLAVCNNKFDLHNIEFIWIGEINEETKERILYDLKILNIVSKVSFPGYITNPHEYMALLDVFVLLSREDPFPIACLEAASNNVPLICFEASGGIPDLIEDDAGKVVPYLNLDLMAEAIKAFVNNKHKRIIKGEIAAKKVKSYSQEAIMPLINSVIQKITSN</sequence>
<evidence type="ECO:0000259" key="2">
    <source>
        <dbReference type="Pfam" id="PF13439"/>
    </source>
</evidence>
<proteinExistence type="predicted"/>
<dbReference type="InterPro" id="IPR001296">
    <property type="entry name" value="Glyco_trans_1"/>
</dbReference>
<evidence type="ECO:0000313" key="3">
    <source>
        <dbReference type="EMBL" id="MBW3366649.1"/>
    </source>
</evidence>
<feature type="domain" description="Glycosyltransferase subfamily 4-like N-terminal" evidence="2">
    <location>
        <begin position="83"/>
        <end position="181"/>
    </location>
</feature>